<dbReference type="AlphaFoldDB" id="A0A9P6NTM9"/>
<gene>
    <name evidence="3" type="ORF">CROQUDRAFT_652783</name>
</gene>
<dbReference type="SUPFAM" id="SSF143113">
    <property type="entry name" value="NAP-like"/>
    <property type="match status" value="1"/>
</dbReference>
<dbReference type="EMBL" id="MU167222">
    <property type="protein sequence ID" value="KAG0150093.1"/>
    <property type="molecule type" value="Genomic_DNA"/>
</dbReference>
<feature type="non-terminal residue" evidence="3">
    <location>
        <position position="52"/>
    </location>
</feature>
<dbReference type="Proteomes" id="UP000886653">
    <property type="component" value="Unassembled WGS sequence"/>
</dbReference>
<feature type="compositionally biased region" description="Basic and acidic residues" evidence="2">
    <location>
        <begin position="36"/>
        <end position="52"/>
    </location>
</feature>
<dbReference type="InterPro" id="IPR037231">
    <property type="entry name" value="NAP-like_sf"/>
</dbReference>
<dbReference type="Gene3D" id="3.30.1120.90">
    <property type="entry name" value="Nucleosome assembly protein"/>
    <property type="match status" value="1"/>
</dbReference>
<keyword evidence="4" id="KW-1185">Reference proteome</keyword>
<feature type="non-terminal residue" evidence="3">
    <location>
        <position position="1"/>
    </location>
</feature>
<comment type="similarity">
    <text evidence="1">Belongs to the nucleosome assembly protein (NAP) family.</text>
</comment>
<evidence type="ECO:0000256" key="2">
    <source>
        <dbReference type="SAM" id="MobiDB-lite"/>
    </source>
</evidence>
<comment type="caution">
    <text evidence="3">The sequence shown here is derived from an EMBL/GenBank/DDBJ whole genome shotgun (WGS) entry which is preliminary data.</text>
</comment>
<reference evidence="3" key="1">
    <citation type="submission" date="2013-11" db="EMBL/GenBank/DDBJ databases">
        <title>Genome sequence of the fusiform rust pathogen reveals effectors for host alternation and coevolution with pine.</title>
        <authorList>
            <consortium name="DOE Joint Genome Institute"/>
            <person name="Smith K."/>
            <person name="Pendleton A."/>
            <person name="Kubisiak T."/>
            <person name="Anderson C."/>
            <person name="Salamov A."/>
            <person name="Aerts A."/>
            <person name="Riley R."/>
            <person name="Clum A."/>
            <person name="Lindquist E."/>
            <person name="Ence D."/>
            <person name="Campbell M."/>
            <person name="Kronenberg Z."/>
            <person name="Feau N."/>
            <person name="Dhillon B."/>
            <person name="Hamelin R."/>
            <person name="Burleigh J."/>
            <person name="Smith J."/>
            <person name="Yandell M."/>
            <person name="Nelson C."/>
            <person name="Grigoriev I."/>
            <person name="Davis J."/>
        </authorList>
    </citation>
    <scope>NUCLEOTIDE SEQUENCE</scope>
    <source>
        <strain evidence="3">G11</strain>
    </source>
</reference>
<evidence type="ECO:0000313" key="3">
    <source>
        <dbReference type="EMBL" id="KAG0150093.1"/>
    </source>
</evidence>
<evidence type="ECO:0000313" key="4">
    <source>
        <dbReference type="Proteomes" id="UP000886653"/>
    </source>
</evidence>
<dbReference type="GO" id="GO:0006334">
    <property type="term" value="P:nucleosome assembly"/>
    <property type="evidence" value="ECO:0007669"/>
    <property type="project" value="InterPro"/>
</dbReference>
<sequence>TNQTQTIKKVIPTKSFFTFFSPPTPPGEDDDLPDNEQDKIEQHHKLERRLMG</sequence>
<dbReference type="GO" id="GO:0005634">
    <property type="term" value="C:nucleus"/>
    <property type="evidence" value="ECO:0007669"/>
    <property type="project" value="InterPro"/>
</dbReference>
<name>A0A9P6NTM9_9BASI</name>
<protein>
    <submittedName>
        <fullName evidence="3">Uncharacterized protein</fullName>
    </submittedName>
</protein>
<organism evidence="3 4">
    <name type="scientific">Cronartium quercuum f. sp. fusiforme G11</name>
    <dbReference type="NCBI Taxonomy" id="708437"/>
    <lineage>
        <taxon>Eukaryota</taxon>
        <taxon>Fungi</taxon>
        <taxon>Dikarya</taxon>
        <taxon>Basidiomycota</taxon>
        <taxon>Pucciniomycotina</taxon>
        <taxon>Pucciniomycetes</taxon>
        <taxon>Pucciniales</taxon>
        <taxon>Coleosporiaceae</taxon>
        <taxon>Cronartium</taxon>
    </lineage>
</organism>
<dbReference type="InterPro" id="IPR002164">
    <property type="entry name" value="NAP_family"/>
</dbReference>
<dbReference type="Pfam" id="PF00956">
    <property type="entry name" value="NAP"/>
    <property type="match status" value="1"/>
</dbReference>
<evidence type="ECO:0000256" key="1">
    <source>
        <dbReference type="ARBA" id="ARBA00009947"/>
    </source>
</evidence>
<feature type="region of interest" description="Disordered" evidence="2">
    <location>
        <begin position="16"/>
        <end position="52"/>
    </location>
</feature>
<accession>A0A9P6NTM9</accession>
<proteinExistence type="inferred from homology"/>